<keyword evidence="3" id="KW-1185">Reference proteome</keyword>
<dbReference type="RefSeq" id="WP_208154288.1">
    <property type="nucleotide sequence ID" value="NZ_JAGEVF010000006.1"/>
</dbReference>
<feature type="transmembrane region" description="Helical" evidence="1">
    <location>
        <begin position="38"/>
        <end position="54"/>
    </location>
</feature>
<comment type="caution">
    <text evidence="2">The sequence shown here is derived from an EMBL/GenBank/DDBJ whole genome shotgun (WGS) entry which is preliminary data.</text>
</comment>
<keyword evidence="1" id="KW-0472">Membrane</keyword>
<proteinExistence type="predicted"/>
<sequence length="678" mass="77237">MQTETIAYVCLAGITALLIALFQYIYKSKLRAPLKYSLFAARAITLFVIGLLLINPKFESLTLFNEKPNLVLAIDNSQSIKYLNQTKNAIDALDKLKSNPKLNERFNIETYTFGKELNLIDSITFSEGQSNIEKSLQRIGEIYKGSVTPILLLSDGNQTLGIDYSNRASKIKQPIYPIILGDSTLYADLSIKQLNVNRFAFLKNRFPVEAILNYTGKETVNSEFRIKSGDQILFKRAVQFSPSKSSVIISTDLSATKVGVKSFKAELVPMNQEKNKNNNTKNFGIEIIDQKTNIAIISERLHPDLGVLKKAIESNEQRTVSIVTPKDYITRGEDFQLIILYQPNRAFNTAIEQINKQKNNVFFITGDTTDWVYLNQIQDNFKQAVTNQTESYQASLNRNYGNFIVEDINFSNLPPLKSEFGEFGINRPHDILLYKTINGINTELIMLATFETENTKRAILNGEDIWRWRAQSYLENKSFENFDNFINKLIQYLSSTKRRNRLQIDYQSFYNGNEDIVISAQFFNKSYEFDGNSALILDLKPQAENSEVRQFPLLVTNGNYRADLTGLKPGKYNFTVRHSTESIAASGVFEVLDYNVEKQFLNADLSKLKRLGELSAGNTYFTNNIDGLINNLLGDSRYSIVQKSTKNIVPLIDIKFLLGLIALSLFLEWFVRKYHGLI</sequence>
<dbReference type="Proteomes" id="UP000676776">
    <property type="component" value="Unassembled WGS sequence"/>
</dbReference>
<accession>A0ABS3T2F5</accession>
<evidence type="ECO:0000313" key="3">
    <source>
        <dbReference type="Proteomes" id="UP000676776"/>
    </source>
</evidence>
<feature type="transmembrane region" description="Helical" evidence="1">
    <location>
        <begin position="648"/>
        <end position="671"/>
    </location>
</feature>
<keyword evidence="1" id="KW-1133">Transmembrane helix</keyword>
<dbReference type="PANTHER" id="PTHR37947">
    <property type="entry name" value="BLL2462 PROTEIN"/>
    <property type="match status" value="1"/>
</dbReference>
<gene>
    <name evidence="2" type="ORF">J4050_09215</name>
</gene>
<dbReference type="InterPro" id="IPR036465">
    <property type="entry name" value="vWFA_dom_sf"/>
</dbReference>
<dbReference type="PANTHER" id="PTHR37947:SF1">
    <property type="entry name" value="BLL2462 PROTEIN"/>
    <property type="match status" value="1"/>
</dbReference>
<evidence type="ECO:0000256" key="1">
    <source>
        <dbReference type="SAM" id="Phobius"/>
    </source>
</evidence>
<keyword evidence="1" id="KW-0812">Transmembrane</keyword>
<reference evidence="2 3" key="1">
    <citation type="submission" date="2021-03" db="EMBL/GenBank/DDBJ databases">
        <title>Winogradskyella sp. nov., isolated from costal sediment.</title>
        <authorList>
            <person name="Gao C."/>
        </authorList>
    </citation>
    <scope>NUCLEOTIDE SEQUENCE [LARGE SCALE GENOMIC DNA]</scope>
    <source>
        <strain evidence="2 3">DF17</strain>
    </source>
</reference>
<name>A0ABS3T2F5_9FLAO</name>
<evidence type="ECO:0000313" key="2">
    <source>
        <dbReference type="EMBL" id="MBO3116926.1"/>
    </source>
</evidence>
<organism evidence="2 3">
    <name type="scientific">Winogradskyella pelagia</name>
    <dbReference type="NCBI Taxonomy" id="2819984"/>
    <lineage>
        <taxon>Bacteria</taxon>
        <taxon>Pseudomonadati</taxon>
        <taxon>Bacteroidota</taxon>
        <taxon>Flavobacteriia</taxon>
        <taxon>Flavobacteriales</taxon>
        <taxon>Flavobacteriaceae</taxon>
        <taxon>Winogradskyella</taxon>
    </lineage>
</organism>
<feature type="transmembrane region" description="Helical" evidence="1">
    <location>
        <begin position="6"/>
        <end position="26"/>
    </location>
</feature>
<dbReference type="SUPFAM" id="SSF53300">
    <property type="entry name" value="vWA-like"/>
    <property type="match status" value="1"/>
</dbReference>
<dbReference type="EMBL" id="JAGEVF010000006">
    <property type="protein sequence ID" value="MBO3116926.1"/>
    <property type="molecule type" value="Genomic_DNA"/>
</dbReference>
<protein>
    <submittedName>
        <fullName evidence="2">VWA domain-containing protein</fullName>
    </submittedName>
</protein>